<accession>A0A2P4EVP5</accession>
<comment type="caution">
    <text evidence="2">The sequence shown here is derived from an EMBL/GenBank/DDBJ whole genome shotgun (WGS) entry which is preliminary data.</text>
</comment>
<evidence type="ECO:0000256" key="1">
    <source>
        <dbReference type="SAM" id="Phobius"/>
    </source>
</evidence>
<name>A0A2P4EVP5_9GAMM</name>
<gene>
    <name evidence="2" type="ORF">C1949_08215</name>
</gene>
<dbReference type="InterPro" id="IPR008523">
    <property type="entry name" value="DUF805"/>
</dbReference>
<protein>
    <submittedName>
        <fullName evidence="2">DUF805 domain-containing protein</fullName>
    </submittedName>
</protein>
<dbReference type="PANTHER" id="PTHR34980:SF2">
    <property type="entry name" value="INNER MEMBRANE PROTEIN YHAH-RELATED"/>
    <property type="match status" value="1"/>
</dbReference>
<dbReference type="PANTHER" id="PTHR34980">
    <property type="entry name" value="INNER MEMBRANE PROTEIN-RELATED-RELATED"/>
    <property type="match status" value="1"/>
</dbReference>
<dbReference type="OrthoDB" id="9812349at2"/>
<keyword evidence="3" id="KW-1185">Reference proteome</keyword>
<dbReference type="RefSeq" id="WP_104738003.1">
    <property type="nucleotide sequence ID" value="NZ_BMHR01000007.1"/>
</dbReference>
<dbReference type="AlphaFoldDB" id="A0A2P4EVP5"/>
<reference evidence="2 3" key="1">
    <citation type="submission" date="2018-01" db="EMBL/GenBank/DDBJ databases">
        <title>Draft genome of the type strain Pseudomonas oceani DSM 100277 isolated from the deep water in Okinawa trough, northwestern Pacific Ocean.</title>
        <authorList>
            <person name="Gomila M."/>
            <person name="Mulet M."/>
            <person name="Garcia-Valdes E."/>
            <person name="Lalucat J."/>
        </authorList>
    </citation>
    <scope>NUCLEOTIDE SEQUENCE [LARGE SCALE GENOMIC DNA]</scope>
    <source>
        <strain evidence="2 3">DSM 100277</strain>
    </source>
</reference>
<evidence type="ECO:0000313" key="2">
    <source>
        <dbReference type="EMBL" id="POB03682.1"/>
    </source>
</evidence>
<feature type="transmembrane region" description="Helical" evidence="1">
    <location>
        <begin position="76"/>
        <end position="98"/>
    </location>
</feature>
<evidence type="ECO:0000313" key="3">
    <source>
        <dbReference type="Proteomes" id="UP000243451"/>
    </source>
</evidence>
<proteinExistence type="predicted"/>
<keyword evidence="1" id="KW-0812">Transmembrane</keyword>
<dbReference type="GO" id="GO:0005886">
    <property type="term" value="C:plasma membrane"/>
    <property type="evidence" value="ECO:0007669"/>
    <property type="project" value="TreeGrafter"/>
</dbReference>
<feature type="transmembrane region" description="Helical" evidence="1">
    <location>
        <begin position="23"/>
        <end position="56"/>
    </location>
</feature>
<dbReference type="EMBL" id="PPSK01000006">
    <property type="protein sequence ID" value="POB03682.1"/>
    <property type="molecule type" value="Genomic_DNA"/>
</dbReference>
<keyword evidence="1" id="KW-1133">Transmembrane helix</keyword>
<organism evidence="2 3">
    <name type="scientific">Halopseudomonas oceani</name>
    <dbReference type="NCBI Taxonomy" id="1708783"/>
    <lineage>
        <taxon>Bacteria</taxon>
        <taxon>Pseudomonadati</taxon>
        <taxon>Pseudomonadota</taxon>
        <taxon>Gammaproteobacteria</taxon>
        <taxon>Pseudomonadales</taxon>
        <taxon>Pseudomonadaceae</taxon>
        <taxon>Halopseudomonas</taxon>
    </lineage>
</organism>
<sequence length="120" mass="13465">MDWYLAVLKQYAVFQGRARRKEYWMFTLFNIIAYVICSVIDGVLGIMIFMPIYALAVLIPSLAVTIRRLHDTDRSGWWILISLVPAVGGIILLIFTCLEGTAGDNRFGPNPKQDGTAQLA</sequence>
<dbReference type="Pfam" id="PF05656">
    <property type="entry name" value="DUF805"/>
    <property type="match status" value="1"/>
</dbReference>
<keyword evidence="1" id="KW-0472">Membrane</keyword>
<dbReference type="Proteomes" id="UP000243451">
    <property type="component" value="Unassembled WGS sequence"/>
</dbReference>